<protein>
    <submittedName>
        <fullName evidence="1">Uncharacterized protein</fullName>
    </submittedName>
</protein>
<gene>
    <name evidence="1" type="ORF">AAFF_G00372530</name>
</gene>
<dbReference type="Proteomes" id="UP001221898">
    <property type="component" value="Unassembled WGS sequence"/>
</dbReference>
<reference evidence="1" key="1">
    <citation type="journal article" date="2023" name="Science">
        <title>Genome structures resolve the early diversification of teleost fishes.</title>
        <authorList>
            <person name="Parey E."/>
            <person name="Louis A."/>
            <person name="Montfort J."/>
            <person name="Bouchez O."/>
            <person name="Roques C."/>
            <person name="Iampietro C."/>
            <person name="Lluch J."/>
            <person name="Castinel A."/>
            <person name="Donnadieu C."/>
            <person name="Desvignes T."/>
            <person name="Floi Bucao C."/>
            <person name="Jouanno E."/>
            <person name="Wen M."/>
            <person name="Mejri S."/>
            <person name="Dirks R."/>
            <person name="Jansen H."/>
            <person name="Henkel C."/>
            <person name="Chen W.J."/>
            <person name="Zahm M."/>
            <person name="Cabau C."/>
            <person name="Klopp C."/>
            <person name="Thompson A.W."/>
            <person name="Robinson-Rechavi M."/>
            <person name="Braasch I."/>
            <person name="Lecointre G."/>
            <person name="Bobe J."/>
            <person name="Postlethwait J.H."/>
            <person name="Berthelot C."/>
            <person name="Roest Crollius H."/>
            <person name="Guiguen Y."/>
        </authorList>
    </citation>
    <scope>NUCLEOTIDE SEQUENCE</scope>
    <source>
        <strain evidence="1">NC1722</strain>
    </source>
</reference>
<organism evidence="1 2">
    <name type="scientific">Aldrovandia affinis</name>
    <dbReference type="NCBI Taxonomy" id="143900"/>
    <lineage>
        <taxon>Eukaryota</taxon>
        <taxon>Metazoa</taxon>
        <taxon>Chordata</taxon>
        <taxon>Craniata</taxon>
        <taxon>Vertebrata</taxon>
        <taxon>Euteleostomi</taxon>
        <taxon>Actinopterygii</taxon>
        <taxon>Neopterygii</taxon>
        <taxon>Teleostei</taxon>
        <taxon>Notacanthiformes</taxon>
        <taxon>Halosauridae</taxon>
        <taxon>Aldrovandia</taxon>
    </lineage>
</organism>
<keyword evidence="2" id="KW-1185">Reference proteome</keyword>
<dbReference type="EMBL" id="JAINUG010000066">
    <property type="protein sequence ID" value="KAJ8402018.1"/>
    <property type="molecule type" value="Genomic_DNA"/>
</dbReference>
<comment type="caution">
    <text evidence="1">The sequence shown here is derived from an EMBL/GenBank/DDBJ whole genome shotgun (WGS) entry which is preliminary data.</text>
</comment>
<accession>A0AAD7SGM5</accession>
<name>A0AAD7SGM5_9TELE</name>
<evidence type="ECO:0000313" key="2">
    <source>
        <dbReference type="Proteomes" id="UP001221898"/>
    </source>
</evidence>
<proteinExistence type="predicted"/>
<dbReference type="AlphaFoldDB" id="A0AAD7SGM5"/>
<evidence type="ECO:0000313" key="1">
    <source>
        <dbReference type="EMBL" id="KAJ8402018.1"/>
    </source>
</evidence>
<sequence>MHQQRILYTAPPGQSKNLSSGLFGSPCLASSSSGYATPSKSREVGACLPKRQNQQTAILLRTAGWLAKPDGEIANSFQYFIGPHSTERAPIKFEETLLVSRHRLIIGLDTWLPEVCRRAKAGLPNEHASSTRNVTAAGANLHQQYPNLSPLHQTLAPP</sequence>